<protein>
    <submittedName>
        <fullName evidence="1">Uncharacterized protein</fullName>
    </submittedName>
</protein>
<dbReference type="Proteomes" id="UP000003434">
    <property type="component" value="Unassembled WGS sequence"/>
</dbReference>
<evidence type="ECO:0000313" key="1">
    <source>
        <dbReference type="EMBL" id="EFU77075.1"/>
    </source>
</evidence>
<comment type="caution">
    <text evidence="1">The sequence shown here is derived from an EMBL/GenBank/DDBJ whole genome shotgun (WGS) entry which is preliminary data.</text>
</comment>
<name>E6LM89_9FIRM</name>
<gene>
    <name evidence="1" type="ORF">HMPREF0381_1074</name>
</gene>
<dbReference type="HOGENOM" id="CLU_1592514_0_0_9"/>
<evidence type="ECO:0000313" key="2">
    <source>
        <dbReference type="Proteomes" id="UP000003434"/>
    </source>
</evidence>
<organism evidence="1 2">
    <name type="scientific">Lachnoanaerobaculum saburreum DSM 3986</name>
    <dbReference type="NCBI Taxonomy" id="887325"/>
    <lineage>
        <taxon>Bacteria</taxon>
        <taxon>Bacillati</taxon>
        <taxon>Bacillota</taxon>
        <taxon>Clostridia</taxon>
        <taxon>Lachnospirales</taxon>
        <taxon>Lachnospiraceae</taxon>
        <taxon>Lachnoanaerobaculum</taxon>
    </lineage>
</organism>
<reference evidence="1 2" key="1">
    <citation type="submission" date="2010-12" db="EMBL/GenBank/DDBJ databases">
        <authorList>
            <person name="Muzny D."/>
            <person name="Qin X."/>
            <person name="Deng J."/>
            <person name="Jiang H."/>
            <person name="Liu Y."/>
            <person name="Qu J."/>
            <person name="Song X.-Z."/>
            <person name="Zhang L."/>
            <person name="Thornton R."/>
            <person name="Coyle M."/>
            <person name="Francisco L."/>
            <person name="Jackson L."/>
            <person name="Javaid M."/>
            <person name="Korchina V."/>
            <person name="Kovar C."/>
            <person name="Mata R."/>
            <person name="Mathew T."/>
            <person name="Ngo R."/>
            <person name="Nguyen L."/>
            <person name="Nguyen N."/>
            <person name="Okwuonu G."/>
            <person name="Ongeri F."/>
            <person name="Pham C."/>
            <person name="Simmons D."/>
            <person name="Wilczek-Boney K."/>
            <person name="Hale W."/>
            <person name="Jakkamsetti A."/>
            <person name="Pham P."/>
            <person name="Ruth R."/>
            <person name="San Lucas F."/>
            <person name="Warren J."/>
            <person name="Zhang J."/>
            <person name="Zhao Z."/>
            <person name="Zhou C."/>
            <person name="Zhu D."/>
            <person name="Lee S."/>
            <person name="Bess C."/>
            <person name="Blankenburg K."/>
            <person name="Forbes L."/>
            <person name="Fu Q."/>
            <person name="Gubbala S."/>
            <person name="Hirani K."/>
            <person name="Jayaseelan J.C."/>
            <person name="Lara F."/>
            <person name="Munidasa M."/>
            <person name="Palculict T."/>
            <person name="Patil S."/>
            <person name="Pu L.-L."/>
            <person name="Saada N."/>
            <person name="Tang L."/>
            <person name="Weissenberger G."/>
            <person name="Zhu Y."/>
            <person name="Hemphill L."/>
            <person name="Shang Y."/>
            <person name="Youmans B."/>
            <person name="Ayvaz T."/>
            <person name="Ross M."/>
            <person name="Santibanez J."/>
            <person name="Aqrawi P."/>
            <person name="Gross S."/>
            <person name="Joshi V."/>
            <person name="Fowler G."/>
            <person name="Nazareth L."/>
            <person name="Reid J."/>
            <person name="Worley K."/>
            <person name="Petrosino J."/>
            <person name="Highlander S."/>
            <person name="Gibbs R."/>
        </authorList>
    </citation>
    <scope>NUCLEOTIDE SEQUENCE [LARGE SCALE GENOMIC DNA]</scope>
    <source>
        <strain evidence="1 2">DSM 3986</strain>
    </source>
</reference>
<proteinExistence type="predicted"/>
<sequence>MRKKWPTYEYPAVKLKRRILGEYLEVKKDYDNLKASYDAENANTLYDLHSIRSDTVKANDGEHTDISDKLAKLEQVKERQKVLLDLCMSRTEWPRERVENYIQNNIPSFIELSKYSHFKIWQDCPKEQLQKALRLKYLDGKDDIETARLINMSRSDLESLLNKYTED</sequence>
<accession>E6LM89</accession>
<dbReference type="AlphaFoldDB" id="E6LM89"/>
<dbReference type="RefSeq" id="WP_008750841.1">
    <property type="nucleotide sequence ID" value="NZ_GL622296.1"/>
</dbReference>
<dbReference type="EMBL" id="AEPW01000045">
    <property type="protein sequence ID" value="EFU77075.1"/>
    <property type="molecule type" value="Genomic_DNA"/>
</dbReference>
<dbReference type="eggNOG" id="ENOG5030H3I">
    <property type="taxonomic scope" value="Bacteria"/>
</dbReference>